<proteinExistence type="predicted"/>
<dbReference type="EMBL" id="LT965928">
    <property type="protein sequence ID" value="SOU42430.1"/>
    <property type="molecule type" value="Genomic_DNA"/>
</dbReference>
<dbReference type="SUPFAM" id="SSF56935">
    <property type="entry name" value="Porins"/>
    <property type="match status" value="1"/>
</dbReference>
<name>A0A2K4XDM2_PSEVC</name>
<dbReference type="OrthoDB" id="625456at2"/>
<accession>A0A2K4XDM2</accession>
<dbReference type="RefSeq" id="WP_104643555.1">
    <property type="nucleotide sequence ID" value="NZ_AQGW01000019.1"/>
</dbReference>
<feature type="coiled-coil region" evidence="1">
    <location>
        <begin position="26"/>
        <end position="78"/>
    </location>
</feature>
<evidence type="ECO:0000313" key="6">
    <source>
        <dbReference type="Proteomes" id="UP000615003"/>
    </source>
</evidence>
<dbReference type="EMBL" id="AQGW01000019">
    <property type="protein sequence ID" value="MBE0382789.1"/>
    <property type="molecule type" value="Genomic_DNA"/>
</dbReference>
<protein>
    <recommendedName>
        <fullName evidence="7">Carbohydrate porin</fullName>
    </recommendedName>
</protein>
<feature type="signal peptide" evidence="2">
    <location>
        <begin position="1"/>
        <end position="22"/>
    </location>
</feature>
<evidence type="ECO:0000256" key="1">
    <source>
        <dbReference type="SAM" id="Coils"/>
    </source>
</evidence>
<keyword evidence="1" id="KW-0175">Coiled coil</keyword>
<feature type="chain" id="PRO_5014325655" description="Carbohydrate porin" evidence="2">
    <location>
        <begin position="23"/>
        <end position="440"/>
    </location>
</feature>
<gene>
    <name evidence="4" type="ORF">PCAR9_A31641</name>
    <name evidence="3" type="ORF">PCARR_a3624</name>
</gene>
<dbReference type="Proteomes" id="UP000238288">
    <property type="component" value="Chromosome PCAR9a"/>
</dbReference>
<evidence type="ECO:0008006" key="7">
    <source>
        <dbReference type="Google" id="ProtNLM"/>
    </source>
</evidence>
<dbReference type="GeneID" id="93665134"/>
<evidence type="ECO:0000313" key="5">
    <source>
        <dbReference type="Proteomes" id="UP000238288"/>
    </source>
</evidence>
<evidence type="ECO:0000313" key="3">
    <source>
        <dbReference type="EMBL" id="MBE0382789.1"/>
    </source>
</evidence>
<keyword evidence="2" id="KW-0732">Signal</keyword>
<evidence type="ECO:0000313" key="4">
    <source>
        <dbReference type="EMBL" id="SOU42430.1"/>
    </source>
</evidence>
<reference evidence="4 5" key="2">
    <citation type="submission" date="2017-11" db="EMBL/GenBank/DDBJ databases">
        <authorList>
            <person name="Han C.G."/>
        </authorList>
    </citation>
    <scope>NUCLEOTIDE SEQUENCE [LARGE SCALE GENOMIC DNA]</scope>
    <source>
        <strain evidence="5">ATCC 43555</strain>
        <strain evidence="4">ATCC43555</strain>
    </source>
</reference>
<dbReference type="Proteomes" id="UP000615003">
    <property type="component" value="Unassembled WGS sequence"/>
</dbReference>
<organism evidence="4 5">
    <name type="scientific">Pseudoalteromonas carrageenovora IAM 12662</name>
    <dbReference type="NCBI Taxonomy" id="1314868"/>
    <lineage>
        <taxon>Bacteria</taxon>
        <taxon>Pseudomonadati</taxon>
        <taxon>Pseudomonadota</taxon>
        <taxon>Gammaproteobacteria</taxon>
        <taxon>Alteromonadales</taxon>
        <taxon>Pseudoalteromonadaceae</taxon>
        <taxon>Pseudoalteromonas</taxon>
    </lineage>
</organism>
<evidence type="ECO:0000256" key="2">
    <source>
        <dbReference type="SAM" id="SignalP"/>
    </source>
</evidence>
<sequence length="440" mass="49166">MTKLSKLTLALILGGVTSTSYAAEDLDSLQNQLKLLKQQMQQLENKLADEKTKQQKINEQHKQEVAKISKKADQKEVVVAAAESKTKDEGIKIGGAVRFNYSTNSYDEDTQDRSGDLDFEVFRINLSGEISDISVNGDFRFYDYMTVVKYAYLGYEFTDGWEAQAGIAPVPFGNGPYNSHSYFFSTNYYVGLEDDFDLGVTVNRKLKDNWKLDLGFFKNDEVGGVDGSSEVNERYSFDIVGSRATTEGTYDAPGSRLGEYNTFAARTVYQIEHGENAKTDVGVSLLSGGLHDGNDSAGNYGAWAFHVNSQINNWNIQFQHGEYDYDLDDNSNRFVVGAFDYYDTVSSEATMTNFNVAYDLSVDLGPITGVQFYNDYGIIYDKSDDSADTWMNVTGMSVSAGPLFTYFDFIQARNQPFIGGSIIGEGDTERRFNINVGYYF</sequence>
<dbReference type="AlphaFoldDB" id="A0A2K4XDM2"/>
<reference evidence="3 6" key="1">
    <citation type="submission" date="2015-06" db="EMBL/GenBank/DDBJ databases">
        <title>Genome sequence of Pseudoalteromonas carrageenovora.</title>
        <authorList>
            <person name="Xie B.-B."/>
            <person name="Rong J.-C."/>
            <person name="Qin Q.-L."/>
            <person name="Zhang Y.-Z."/>
        </authorList>
    </citation>
    <scope>NUCLEOTIDE SEQUENCE [LARGE SCALE GENOMIC DNA]</scope>
    <source>
        <strain evidence="3 6">IAM 12662</strain>
    </source>
</reference>
<keyword evidence="6" id="KW-1185">Reference proteome</keyword>